<dbReference type="InterPro" id="IPR050312">
    <property type="entry name" value="IolE/XylAMocC-like"/>
</dbReference>
<dbReference type="Pfam" id="PF01261">
    <property type="entry name" value="AP_endonuc_2"/>
    <property type="match status" value="1"/>
</dbReference>
<dbReference type="GO" id="GO:0050114">
    <property type="term" value="F:myo-inosose-2 dehydratase activity"/>
    <property type="evidence" value="ECO:0007669"/>
    <property type="project" value="UniProtKB-EC"/>
</dbReference>
<evidence type="ECO:0000259" key="1">
    <source>
        <dbReference type="Pfam" id="PF01261"/>
    </source>
</evidence>
<dbReference type="SUPFAM" id="SSF51658">
    <property type="entry name" value="Xylose isomerase-like"/>
    <property type="match status" value="1"/>
</dbReference>
<gene>
    <name evidence="2" type="primary">iolE</name>
    <name evidence="2" type="ORF">RBI15_09895</name>
</gene>
<dbReference type="Gene3D" id="3.20.20.150">
    <property type="entry name" value="Divalent-metal-dependent TIM barrel enzymes"/>
    <property type="match status" value="1"/>
</dbReference>
<dbReference type="PANTHER" id="PTHR12110:SF41">
    <property type="entry name" value="INOSOSE DEHYDRATASE"/>
    <property type="match status" value="1"/>
</dbReference>
<dbReference type="EC" id="4.2.1.44" evidence="2"/>
<accession>A0AAQ3GTC5</accession>
<feature type="domain" description="Xylose isomerase-like TIM barrel" evidence="1">
    <location>
        <begin position="56"/>
        <end position="281"/>
    </location>
</feature>
<dbReference type="RefSeq" id="WP_306856291.1">
    <property type="nucleotide sequence ID" value="NZ_CP132968.1"/>
</dbReference>
<dbReference type="PANTHER" id="PTHR12110">
    <property type="entry name" value="HYDROXYPYRUVATE ISOMERASE"/>
    <property type="match status" value="1"/>
</dbReference>
<dbReference type="InterPro" id="IPR036237">
    <property type="entry name" value="Xyl_isomerase-like_sf"/>
</dbReference>
<dbReference type="EMBL" id="CP132968">
    <property type="protein sequence ID" value="WMD15687.1"/>
    <property type="molecule type" value="Genomic_DNA"/>
</dbReference>
<dbReference type="GeneID" id="92741703"/>
<proteinExistence type="predicted"/>
<dbReference type="InterPro" id="IPR030823">
    <property type="entry name" value="IolE/MocC"/>
</dbReference>
<protein>
    <submittedName>
        <fullName evidence="2">Myo-inosose-2 dehydratase</fullName>
        <ecNumber evidence="2">4.2.1.44</ecNumber>
    </submittedName>
</protein>
<organism evidence="2 3">
    <name type="scientific">Anaerostipes hadrus</name>
    <dbReference type="NCBI Taxonomy" id="649756"/>
    <lineage>
        <taxon>Bacteria</taxon>
        <taxon>Bacillati</taxon>
        <taxon>Bacillota</taxon>
        <taxon>Clostridia</taxon>
        <taxon>Lachnospirales</taxon>
        <taxon>Lachnospiraceae</taxon>
        <taxon>Anaerostipes</taxon>
    </lineage>
</organism>
<dbReference type="NCBIfam" id="TIGR04379">
    <property type="entry name" value="myo_inos_iolE"/>
    <property type="match status" value="1"/>
</dbReference>
<reference evidence="2" key="1">
    <citation type="submission" date="2023-08" db="EMBL/GenBank/DDBJ databases">
        <title>Complete Genome Sequences of butyrate producing Anaerostipes hadrus strains BA1 and GIF7 isolated from the terminal ileum of a healthy lean male.</title>
        <authorList>
            <person name="Low A."/>
            <person name="Sheludchenko M."/>
            <person name="Cheng H.E."/>
            <person name="Koh X.Q."/>
            <person name="Lee J."/>
        </authorList>
    </citation>
    <scope>NUCLEOTIDE SEQUENCE</scope>
    <source>
        <strain evidence="2">BA1</strain>
    </source>
</reference>
<evidence type="ECO:0000313" key="3">
    <source>
        <dbReference type="Proteomes" id="UP001243496"/>
    </source>
</evidence>
<sequence length="299" mass="34303">MFDKNKVKIGIAPIAWTEDDMPEMGAGNSFLQTISEIALTGYTGTEIGCQYPHDPKVLNTEFKRRGLSAITAWISTYLNEKPMWWNERAFIDHMNFLKSIGANLINVSDQSYSIQHCFDTPLKNKYILNDDQWEELAKGLDHLGKIAVENGMQIVYHHHMTTTVQKTGEIDRLMEMTDPRYVNLIYDTGHLTFSGEDPVEILKKHFDRIKHVHLKNVRKSVMEKCYAEDKSFLRSIPEGVFTVPGDPEGMVDFPTIFKILEEKGYEGWLVVEAEQDPDIANPLDYAKMARTYVNKYTGL</sequence>
<keyword evidence="2" id="KW-0456">Lyase</keyword>
<name>A0AAQ3GTC5_ANAHA</name>
<dbReference type="AlphaFoldDB" id="A0AAQ3GTC5"/>
<dbReference type="Proteomes" id="UP001243496">
    <property type="component" value="Chromosome"/>
</dbReference>
<evidence type="ECO:0000313" key="2">
    <source>
        <dbReference type="EMBL" id="WMD15687.1"/>
    </source>
</evidence>
<dbReference type="InterPro" id="IPR013022">
    <property type="entry name" value="Xyl_isomerase-like_TIM-brl"/>
</dbReference>